<evidence type="ECO:0000256" key="1">
    <source>
        <dbReference type="SAM" id="MobiDB-lite"/>
    </source>
</evidence>
<dbReference type="EMBL" id="JAKOGI010001566">
    <property type="protein sequence ID" value="KAJ8424981.1"/>
    <property type="molecule type" value="Genomic_DNA"/>
</dbReference>
<comment type="caution">
    <text evidence="2">The sequence shown here is derived from an EMBL/GenBank/DDBJ whole genome shotgun (WGS) entry which is preliminary data.</text>
</comment>
<dbReference type="AlphaFoldDB" id="A0A9Q1GTA9"/>
<protein>
    <submittedName>
        <fullName evidence="2">Uncharacterized protein</fullName>
    </submittedName>
</protein>
<feature type="region of interest" description="Disordered" evidence="1">
    <location>
        <begin position="149"/>
        <end position="201"/>
    </location>
</feature>
<dbReference type="Proteomes" id="UP001153076">
    <property type="component" value="Unassembled WGS sequence"/>
</dbReference>
<gene>
    <name evidence="2" type="ORF">Cgig2_031930</name>
</gene>
<name>A0A9Q1GTA9_9CARY</name>
<dbReference type="OrthoDB" id="1194593at2759"/>
<evidence type="ECO:0000313" key="3">
    <source>
        <dbReference type="Proteomes" id="UP001153076"/>
    </source>
</evidence>
<organism evidence="2 3">
    <name type="scientific">Carnegiea gigantea</name>
    <dbReference type="NCBI Taxonomy" id="171969"/>
    <lineage>
        <taxon>Eukaryota</taxon>
        <taxon>Viridiplantae</taxon>
        <taxon>Streptophyta</taxon>
        <taxon>Embryophyta</taxon>
        <taxon>Tracheophyta</taxon>
        <taxon>Spermatophyta</taxon>
        <taxon>Magnoliopsida</taxon>
        <taxon>eudicotyledons</taxon>
        <taxon>Gunneridae</taxon>
        <taxon>Pentapetalae</taxon>
        <taxon>Caryophyllales</taxon>
        <taxon>Cactineae</taxon>
        <taxon>Cactaceae</taxon>
        <taxon>Cactoideae</taxon>
        <taxon>Echinocereeae</taxon>
        <taxon>Carnegiea</taxon>
    </lineage>
</organism>
<feature type="compositionally biased region" description="Basic and acidic residues" evidence="1">
    <location>
        <begin position="161"/>
        <end position="174"/>
    </location>
</feature>
<evidence type="ECO:0000313" key="2">
    <source>
        <dbReference type="EMBL" id="KAJ8424981.1"/>
    </source>
</evidence>
<accession>A0A9Q1GTA9</accession>
<reference evidence="2" key="1">
    <citation type="submission" date="2022-04" db="EMBL/GenBank/DDBJ databases">
        <title>Carnegiea gigantea Genome sequencing and assembly v2.</title>
        <authorList>
            <person name="Copetti D."/>
            <person name="Sanderson M.J."/>
            <person name="Burquez A."/>
            <person name="Wojciechowski M.F."/>
        </authorList>
    </citation>
    <scope>NUCLEOTIDE SEQUENCE</scope>
    <source>
        <strain evidence="2">SGP5-SGP5p</strain>
        <tissue evidence="2">Aerial part</tissue>
    </source>
</reference>
<keyword evidence="3" id="KW-1185">Reference proteome</keyword>
<proteinExistence type="predicted"/>
<sequence>MAICSQGTRVMKNHIVNLCREFDVRYKIIFRMRRLEVQSKRYSSDLEKNNWKSSSKSEMFKYKYTDFPALSNFVANTPDTVGVENCGRQGECKIKSDDGIARRGRASCPLWLTPLHARPLSKSRELWRRQHARPGLLLPSSTRWSMKGSPLTGWKGFRPPRPMERCREVSRPDRSGGLPTGQLRRRATMEPNGQPAPPLPRDEECSIEVVATIAEGYAEGITLSAWKAQLRSAQQGHGPPRWPARAHPQSEVGLEITIILKLASKGQHDLVEVPEGVGVALLVVLLLGLDRISRGLLQLALQPFLLGLTGLQVRLQSFAMPLVPRDEPLQPPVLHDSLHPSSQDLSHGYFFLDHLGGIRSPRGCQVPGLNYVLDERELNGRVRLDEGRGALAWPGYVPPMTGSPISEGSTSRLSPPPLAMGRMPRPHLAVPRSSTSFEPPFRFTTDLPGPNDASKEEELVDALSEEGLLEECLEEEPDEHEEALELVEATLASGK</sequence>